<reference evidence="1" key="1">
    <citation type="submission" date="2016-07" db="EMBL/GenBank/DDBJ databases">
        <authorList>
            <person name="Bretaudeau A."/>
        </authorList>
    </citation>
    <scope>NUCLEOTIDE SEQUENCE</scope>
    <source>
        <strain evidence="1">Rice</strain>
        <tissue evidence="1">Whole body</tissue>
    </source>
</reference>
<accession>A0A2H1VMG1</accession>
<protein>
    <submittedName>
        <fullName evidence="1">SFRICE_009111</fullName>
    </submittedName>
</protein>
<organism evidence="1">
    <name type="scientific">Spodoptera frugiperda</name>
    <name type="common">Fall armyworm</name>
    <dbReference type="NCBI Taxonomy" id="7108"/>
    <lineage>
        <taxon>Eukaryota</taxon>
        <taxon>Metazoa</taxon>
        <taxon>Ecdysozoa</taxon>
        <taxon>Arthropoda</taxon>
        <taxon>Hexapoda</taxon>
        <taxon>Insecta</taxon>
        <taxon>Pterygota</taxon>
        <taxon>Neoptera</taxon>
        <taxon>Endopterygota</taxon>
        <taxon>Lepidoptera</taxon>
        <taxon>Glossata</taxon>
        <taxon>Ditrysia</taxon>
        <taxon>Noctuoidea</taxon>
        <taxon>Noctuidae</taxon>
        <taxon>Amphipyrinae</taxon>
        <taxon>Spodoptera</taxon>
    </lineage>
</organism>
<evidence type="ECO:0000313" key="1">
    <source>
        <dbReference type="EMBL" id="SOQ42011.1"/>
    </source>
</evidence>
<gene>
    <name evidence="1" type="ORF">SFRICE_009111</name>
</gene>
<name>A0A2H1VMG1_SPOFR</name>
<dbReference type="AlphaFoldDB" id="A0A2H1VMG1"/>
<sequence>MVLIDSLSTTSLQEESPDVRMALPLPARAPDPTALAAYWAEYEDLCRQISAATEDDDNHYEVFYCKHGNFECQTWSGTALVM</sequence>
<proteinExistence type="predicted"/>
<dbReference type="EMBL" id="ODYU01003354">
    <property type="protein sequence ID" value="SOQ42011.1"/>
    <property type="molecule type" value="Genomic_DNA"/>
</dbReference>